<dbReference type="AlphaFoldDB" id="A0A367X5Y9"/>
<dbReference type="GO" id="GO:0030246">
    <property type="term" value="F:carbohydrate binding"/>
    <property type="evidence" value="ECO:0007669"/>
    <property type="project" value="UniProtKB-ARBA"/>
</dbReference>
<dbReference type="EMBL" id="JPWI01000001">
    <property type="protein sequence ID" value="RCK49074.1"/>
    <property type="molecule type" value="Genomic_DNA"/>
</dbReference>
<dbReference type="PANTHER" id="PTHR46847">
    <property type="entry name" value="D-ALLOSE-BINDING PERIPLASMIC PROTEIN-RELATED"/>
    <property type="match status" value="1"/>
</dbReference>
<evidence type="ECO:0000259" key="5">
    <source>
        <dbReference type="Pfam" id="PF13407"/>
    </source>
</evidence>
<feature type="chain" id="PRO_5016596075" evidence="4">
    <location>
        <begin position="27"/>
        <end position="356"/>
    </location>
</feature>
<evidence type="ECO:0000313" key="6">
    <source>
        <dbReference type="EMBL" id="RCK49074.1"/>
    </source>
</evidence>
<dbReference type="InterPro" id="IPR028082">
    <property type="entry name" value="Peripla_BP_I"/>
</dbReference>
<evidence type="ECO:0000256" key="3">
    <source>
        <dbReference type="ARBA" id="ARBA00022729"/>
    </source>
</evidence>
<dbReference type="GO" id="GO:0030313">
    <property type="term" value="C:cell envelope"/>
    <property type="evidence" value="ECO:0007669"/>
    <property type="project" value="UniProtKB-SubCell"/>
</dbReference>
<organism evidence="6 7">
    <name type="scientific">Thalassospira profundimaris</name>
    <dbReference type="NCBI Taxonomy" id="502049"/>
    <lineage>
        <taxon>Bacteria</taxon>
        <taxon>Pseudomonadati</taxon>
        <taxon>Pseudomonadota</taxon>
        <taxon>Alphaproteobacteria</taxon>
        <taxon>Rhodospirillales</taxon>
        <taxon>Thalassospiraceae</taxon>
        <taxon>Thalassospira</taxon>
    </lineage>
</organism>
<dbReference type="SUPFAM" id="SSF53822">
    <property type="entry name" value="Periplasmic binding protein-like I"/>
    <property type="match status" value="1"/>
</dbReference>
<evidence type="ECO:0000313" key="7">
    <source>
        <dbReference type="Proteomes" id="UP000252255"/>
    </source>
</evidence>
<proteinExistence type="inferred from homology"/>
<gene>
    <name evidence="6" type="ORF">TH30_01720</name>
</gene>
<feature type="domain" description="Periplasmic binding protein" evidence="5">
    <location>
        <begin position="65"/>
        <end position="317"/>
    </location>
</feature>
<comment type="caution">
    <text evidence="6">The sequence shown here is derived from an EMBL/GenBank/DDBJ whole genome shotgun (WGS) entry which is preliminary data.</text>
</comment>
<feature type="signal peptide" evidence="4">
    <location>
        <begin position="1"/>
        <end position="26"/>
    </location>
</feature>
<dbReference type="RefSeq" id="WP_114096352.1">
    <property type="nucleotide sequence ID" value="NZ_JPWI01000001.1"/>
</dbReference>
<reference evidence="6 7" key="1">
    <citation type="submission" date="2014-07" db="EMBL/GenBank/DDBJ databases">
        <title>Draft genome sequence of Thalassospira profundimaris PR54-5.</title>
        <authorList>
            <person name="Lai Q."/>
            <person name="Shao Z."/>
        </authorList>
    </citation>
    <scope>NUCLEOTIDE SEQUENCE [LARGE SCALE GENOMIC DNA]</scope>
    <source>
        <strain evidence="6 7">PR54-5</strain>
    </source>
</reference>
<name>A0A367X5Y9_9PROT</name>
<dbReference type="PANTHER" id="PTHR46847:SF1">
    <property type="entry name" value="D-ALLOSE-BINDING PERIPLASMIC PROTEIN-RELATED"/>
    <property type="match status" value="1"/>
</dbReference>
<evidence type="ECO:0000256" key="2">
    <source>
        <dbReference type="ARBA" id="ARBA00007639"/>
    </source>
</evidence>
<keyword evidence="3 4" id="KW-0732">Signal</keyword>
<evidence type="ECO:0000256" key="4">
    <source>
        <dbReference type="SAM" id="SignalP"/>
    </source>
</evidence>
<protein>
    <submittedName>
        <fullName evidence="6">LacI family transcriptional regulator</fullName>
    </submittedName>
</protein>
<dbReference type="OrthoDB" id="6959911at2"/>
<dbReference type="Proteomes" id="UP000252255">
    <property type="component" value="Unassembled WGS sequence"/>
</dbReference>
<dbReference type="Gene3D" id="3.40.50.2300">
    <property type="match status" value="2"/>
</dbReference>
<sequence length="356" mass="37428">MRSLKTFSPWLASILVSIAVTSPLSAQTVGPNGEQPTPAASIQLDDAEIDAIKGSNLTAALVWHEMSEYTDAVNRGAQDEFKRLGIEIIAQTDAGFDTARQRADVETVMAKNPSIILSLPVDPASAAAVYNPARDAGVTLAFVDNAPTGYVHGKDYVTIVSDDLFQMGKKAADAMATALGGKGKVGYIFHDADFYVTNQRDNAFKTTIEKDYPDMSITAEAGIADPALGEEIAHGMLIQNPDLNGIYVTWAEPALGALAVLRSMGNKDTKIVTLDLNEPAALDMISGGNFAAIVADEAYNIGVTAARAAAANAANGKSAPPFLVVDSLAVTKDNILDGWKQSLSKEAPATIADSLK</sequence>
<comment type="similarity">
    <text evidence="2">Belongs to the bacterial solute-binding protein 2 family.</text>
</comment>
<dbReference type="Pfam" id="PF13407">
    <property type="entry name" value="Peripla_BP_4"/>
    <property type="match status" value="1"/>
</dbReference>
<accession>A0A367X5Y9</accession>
<comment type="subcellular location">
    <subcellularLocation>
        <location evidence="1">Cell envelope</location>
    </subcellularLocation>
</comment>
<dbReference type="InterPro" id="IPR025997">
    <property type="entry name" value="SBP_2_dom"/>
</dbReference>
<dbReference type="CDD" id="cd06316">
    <property type="entry name" value="PBP1_ABC_sugar_binding-like"/>
    <property type="match status" value="1"/>
</dbReference>
<evidence type="ECO:0000256" key="1">
    <source>
        <dbReference type="ARBA" id="ARBA00004196"/>
    </source>
</evidence>